<dbReference type="Pfam" id="PF01740">
    <property type="entry name" value="STAS"/>
    <property type="match status" value="1"/>
</dbReference>
<feature type="domain" description="STAS" evidence="1">
    <location>
        <begin position="7"/>
        <end position="120"/>
    </location>
</feature>
<dbReference type="RefSeq" id="WP_003925748.1">
    <property type="nucleotide sequence ID" value="NZ_BCTB01000009.1"/>
</dbReference>
<dbReference type="PROSITE" id="PS50801">
    <property type="entry name" value="STAS"/>
    <property type="match status" value="1"/>
</dbReference>
<dbReference type="CDD" id="cd16936">
    <property type="entry name" value="HATPase_RsbW-like"/>
    <property type="match status" value="1"/>
</dbReference>
<dbReference type="AlphaFoldDB" id="A0A100XDQ0"/>
<dbReference type="Gene3D" id="3.30.750.24">
    <property type="entry name" value="STAS domain"/>
    <property type="match status" value="1"/>
</dbReference>
<name>A0A100XDQ0_MYCTH</name>
<dbReference type="Proteomes" id="UP000069654">
    <property type="component" value="Unassembled WGS sequence"/>
</dbReference>
<sequence length="250" mass="26723">MAAVDPLRVSSETADDATTLRLSGRLDASSYRRARDCIVTAALAEVRAVIVDVDGLDVPDESAWAVFASAYWHITRWPEVPILLVCGAQPGRRALARNGVSRFVPVYASHDAAQRALATAPPGLRRRVRAQLPAGTASLPRARRLVADVLARWSQEELIGVAKVVITTFVENVLVHTDSAPGVRLETDGQTVTVAVEDDDPAPPTLREDREAAAAPAGLHTVARLVRAWGTAPSPAGKTVWAVLGPENRI</sequence>
<dbReference type="InterPro" id="IPR036513">
    <property type="entry name" value="STAS_dom_sf"/>
</dbReference>
<dbReference type="OMA" id="FTSARWH"/>
<evidence type="ECO:0000313" key="2">
    <source>
        <dbReference type="EMBL" id="GAT14722.1"/>
    </source>
</evidence>
<evidence type="ECO:0000313" key="3">
    <source>
        <dbReference type="Proteomes" id="UP000069654"/>
    </source>
</evidence>
<reference evidence="2 3" key="1">
    <citation type="journal article" date="2016" name="Genome Announc.">
        <title>Draft Genome Sequences of Five Rapidly Growing Mycobacterium Species, M. thermoresistibile, M. fortuitum subsp. acetamidolyticum, M. canariasense, M. brisbanense, and M. novocastrense.</title>
        <authorList>
            <person name="Katahira K."/>
            <person name="Ogura Y."/>
            <person name="Gotoh Y."/>
            <person name="Hayashi T."/>
        </authorList>
    </citation>
    <scope>NUCLEOTIDE SEQUENCE [LARGE SCALE GENOMIC DNA]</scope>
    <source>
        <strain evidence="2 3">JCM6362</strain>
    </source>
</reference>
<evidence type="ECO:0000259" key="1">
    <source>
        <dbReference type="PROSITE" id="PS50801"/>
    </source>
</evidence>
<dbReference type="Gene3D" id="3.30.565.10">
    <property type="entry name" value="Histidine kinase-like ATPase, C-terminal domain"/>
    <property type="match status" value="1"/>
</dbReference>
<dbReference type="InterPro" id="IPR002645">
    <property type="entry name" value="STAS_dom"/>
</dbReference>
<dbReference type="InterPro" id="IPR050267">
    <property type="entry name" value="Anti-sigma-factor_SerPK"/>
</dbReference>
<proteinExistence type="predicted"/>
<dbReference type="OrthoDB" id="4327509at2"/>
<dbReference type="InterPro" id="IPR036890">
    <property type="entry name" value="HATPase_C_sf"/>
</dbReference>
<dbReference type="PANTHER" id="PTHR35526">
    <property type="entry name" value="ANTI-SIGMA-F FACTOR RSBW-RELATED"/>
    <property type="match status" value="1"/>
</dbReference>
<dbReference type="PANTHER" id="PTHR35526:SF3">
    <property type="entry name" value="ANTI-SIGMA-F FACTOR RSBW"/>
    <property type="match status" value="1"/>
</dbReference>
<dbReference type="SUPFAM" id="SSF52091">
    <property type="entry name" value="SpoIIaa-like"/>
    <property type="match status" value="1"/>
</dbReference>
<organism evidence="2 3">
    <name type="scientific">Mycolicibacterium thermoresistibile</name>
    <name type="common">Mycobacterium thermoresistibile</name>
    <dbReference type="NCBI Taxonomy" id="1797"/>
    <lineage>
        <taxon>Bacteria</taxon>
        <taxon>Bacillati</taxon>
        <taxon>Actinomycetota</taxon>
        <taxon>Actinomycetes</taxon>
        <taxon>Mycobacteriales</taxon>
        <taxon>Mycobacteriaceae</taxon>
        <taxon>Mycolicibacterium</taxon>
    </lineage>
</organism>
<dbReference type="EMBL" id="BCTB01000009">
    <property type="protein sequence ID" value="GAT14722.1"/>
    <property type="molecule type" value="Genomic_DNA"/>
</dbReference>
<accession>A0A100XDQ0</accession>
<gene>
    <name evidence="2" type="ORF">RMCT_1692</name>
</gene>
<comment type="caution">
    <text evidence="2">The sequence shown here is derived from an EMBL/GenBank/DDBJ whole genome shotgun (WGS) entry which is preliminary data.</text>
</comment>
<dbReference type="STRING" id="1797.RMCT_1692"/>
<reference evidence="3" key="2">
    <citation type="submission" date="2016-02" db="EMBL/GenBank/DDBJ databases">
        <title>Draft genome sequence of five rapidly growing Mycobacterium species.</title>
        <authorList>
            <person name="Katahira K."/>
            <person name="Gotou Y."/>
            <person name="Iida K."/>
            <person name="Ogura Y."/>
            <person name="Hayashi T."/>
        </authorList>
    </citation>
    <scope>NUCLEOTIDE SEQUENCE [LARGE SCALE GENOMIC DNA]</scope>
    <source>
        <strain evidence="3">JCM6362</strain>
    </source>
</reference>
<protein>
    <recommendedName>
        <fullName evidence="1">STAS domain-containing protein</fullName>
    </recommendedName>
</protein>
<dbReference type="CDD" id="cd07043">
    <property type="entry name" value="STAS_anti-anti-sigma_factors"/>
    <property type="match status" value="1"/>
</dbReference>